<dbReference type="Proteomes" id="UP001108089">
    <property type="component" value="Unassembled WGS sequence"/>
</dbReference>
<sequence>MEVLHARCAGIDIGKKSAKVCVRVQGSGSRKTTNEVIDCGSMTREILQLRQYLVAERVTCIVMEATSDYWKPYYFLLEELTSEGVELILANARAVKNVPGRKTDVNDATWLADLAAHGLVRASFVPPPPIRELRDLTRTRTIVARERVREMTRLEKRLESPGIKLSVVVSDLDGVSARRMLDALVAGERDPLVLANLAVPQMYRKHEQLVDALTGRFSDHDAFMIGLHLQRIDELAATITTLDDRIEEAIAPFRLARDLLCTIPGVSTVVADIIIAETGGDMSVFPTADHLASWAGVAPGQHQSAARKTNAKTRPGDCYLKGALGIASMSIARSNAHTHIAARYRRLRSRRGFSRALVATEREILVAVWHMLTTHTDYHDLGENHYQHAHAQQATRRAVHQLKQLGYQVHLEKAS</sequence>
<reference evidence="3" key="1">
    <citation type="submission" date="2022-01" db="EMBL/GenBank/DDBJ databases">
        <title>Gordonia xiamenensis sp. nov., isolated from surface seawater in Xiamen.</title>
        <authorList>
            <person name="He Y.F."/>
        </authorList>
    </citation>
    <scope>NUCLEOTIDE SEQUENCE</scope>
    <source>
        <strain evidence="3">GW1C4-4</strain>
    </source>
</reference>
<dbReference type="PANTHER" id="PTHR33055:SF15">
    <property type="entry name" value="TRANSPOSASE-RELATED"/>
    <property type="match status" value="1"/>
</dbReference>
<dbReference type="InterPro" id="IPR003346">
    <property type="entry name" value="Transposase_20"/>
</dbReference>
<evidence type="ECO:0000313" key="3">
    <source>
        <dbReference type="EMBL" id="MCF3941524.1"/>
    </source>
</evidence>
<evidence type="ECO:0000313" key="4">
    <source>
        <dbReference type="Proteomes" id="UP001108089"/>
    </source>
</evidence>
<gene>
    <name evidence="3" type="ORF">L1892_24530</name>
</gene>
<protein>
    <submittedName>
        <fullName evidence="3">IS110 family transposase</fullName>
    </submittedName>
</protein>
<evidence type="ECO:0000259" key="1">
    <source>
        <dbReference type="Pfam" id="PF01548"/>
    </source>
</evidence>
<proteinExistence type="predicted"/>
<evidence type="ECO:0000259" key="2">
    <source>
        <dbReference type="Pfam" id="PF02371"/>
    </source>
</evidence>
<dbReference type="Pfam" id="PF02371">
    <property type="entry name" value="Transposase_20"/>
    <property type="match status" value="1"/>
</dbReference>
<dbReference type="NCBIfam" id="NF033542">
    <property type="entry name" value="transpos_IS110"/>
    <property type="match status" value="1"/>
</dbReference>
<organism evidence="3 4">
    <name type="scientific">Gordonia tangerina</name>
    <dbReference type="NCBI Taxonomy" id="2911060"/>
    <lineage>
        <taxon>Bacteria</taxon>
        <taxon>Bacillati</taxon>
        <taxon>Actinomycetota</taxon>
        <taxon>Actinomycetes</taxon>
        <taxon>Mycobacteriales</taxon>
        <taxon>Gordoniaceae</taxon>
        <taxon>Gordonia</taxon>
    </lineage>
</organism>
<dbReference type="RefSeq" id="WP_235726354.1">
    <property type="nucleotide sequence ID" value="NZ_JAKGCU010000060.1"/>
</dbReference>
<dbReference type="InterPro" id="IPR002525">
    <property type="entry name" value="Transp_IS110-like_N"/>
</dbReference>
<dbReference type="InterPro" id="IPR047650">
    <property type="entry name" value="Transpos_IS110"/>
</dbReference>
<accession>A0ABS9DQN0</accession>
<feature type="domain" description="Transposase IS116/IS110/IS902 C-terminal" evidence="2">
    <location>
        <begin position="258"/>
        <end position="337"/>
    </location>
</feature>
<name>A0ABS9DQN0_9ACTN</name>
<dbReference type="Pfam" id="PF01548">
    <property type="entry name" value="DEDD_Tnp_IS110"/>
    <property type="match status" value="1"/>
</dbReference>
<dbReference type="EMBL" id="JAKGCU010000060">
    <property type="protein sequence ID" value="MCF3941524.1"/>
    <property type="molecule type" value="Genomic_DNA"/>
</dbReference>
<keyword evidence="4" id="KW-1185">Reference proteome</keyword>
<comment type="caution">
    <text evidence="3">The sequence shown here is derived from an EMBL/GenBank/DDBJ whole genome shotgun (WGS) entry which is preliminary data.</text>
</comment>
<dbReference type="PANTHER" id="PTHR33055">
    <property type="entry name" value="TRANSPOSASE FOR INSERTION SEQUENCE ELEMENT IS1111A"/>
    <property type="match status" value="1"/>
</dbReference>
<feature type="domain" description="Transposase IS110-like N-terminal" evidence="1">
    <location>
        <begin position="9"/>
        <end position="159"/>
    </location>
</feature>